<evidence type="ECO:0000256" key="4">
    <source>
        <dbReference type="ARBA" id="ARBA00022729"/>
    </source>
</evidence>
<organism evidence="6">
    <name type="scientific">marine sediment metagenome</name>
    <dbReference type="NCBI Taxonomy" id="412755"/>
    <lineage>
        <taxon>unclassified sequences</taxon>
        <taxon>metagenomes</taxon>
        <taxon>ecological metagenomes</taxon>
    </lineage>
</organism>
<protein>
    <recommendedName>
        <fullName evidence="5">Solute-binding protein family 5 domain-containing protein</fullName>
    </recommendedName>
</protein>
<evidence type="ECO:0000256" key="3">
    <source>
        <dbReference type="ARBA" id="ARBA00022448"/>
    </source>
</evidence>
<dbReference type="InterPro" id="IPR000914">
    <property type="entry name" value="SBP_5_dom"/>
</dbReference>
<feature type="domain" description="Solute-binding protein family 5" evidence="5">
    <location>
        <begin position="1"/>
        <end position="275"/>
    </location>
</feature>
<evidence type="ECO:0000256" key="1">
    <source>
        <dbReference type="ARBA" id="ARBA00004196"/>
    </source>
</evidence>
<proteinExistence type="inferred from homology"/>
<comment type="subcellular location">
    <subcellularLocation>
        <location evidence="1">Cell envelope</location>
    </subcellularLocation>
</comment>
<keyword evidence="3" id="KW-0813">Transport</keyword>
<dbReference type="AlphaFoldDB" id="X1A4C1"/>
<evidence type="ECO:0000313" key="6">
    <source>
        <dbReference type="EMBL" id="GAG76639.1"/>
    </source>
</evidence>
<dbReference type="Gene3D" id="3.40.190.10">
    <property type="entry name" value="Periplasmic binding protein-like II"/>
    <property type="match status" value="1"/>
</dbReference>
<dbReference type="InterPro" id="IPR039424">
    <property type="entry name" value="SBP_5"/>
</dbReference>
<keyword evidence="4" id="KW-0732">Signal</keyword>
<dbReference type="GO" id="GO:1904680">
    <property type="term" value="F:peptide transmembrane transporter activity"/>
    <property type="evidence" value="ECO:0007669"/>
    <property type="project" value="TreeGrafter"/>
</dbReference>
<dbReference type="EMBL" id="BART01017338">
    <property type="protein sequence ID" value="GAG76639.1"/>
    <property type="molecule type" value="Genomic_DNA"/>
</dbReference>
<comment type="similarity">
    <text evidence="2">Belongs to the bacterial solute-binding protein 5 family.</text>
</comment>
<evidence type="ECO:0000259" key="5">
    <source>
        <dbReference type="Pfam" id="PF00496"/>
    </source>
</evidence>
<evidence type="ECO:0000256" key="2">
    <source>
        <dbReference type="ARBA" id="ARBA00005695"/>
    </source>
</evidence>
<accession>X1A4C1</accession>
<name>X1A4C1_9ZZZZ</name>
<dbReference type="Pfam" id="PF00496">
    <property type="entry name" value="SBP_bac_5"/>
    <property type="match status" value="1"/>
</dbReference>
<dbReference type="Gene3D" id="3.10.105.10">
    <property type="entry name" value="Dipeptide-binding Protein, Domain 3"/>
    <property type="match status" value="1"/>
</dbReference>
<feature type="non-terminal residue" evidence="6">
    <location>
        <position position="1"/>
    </location>
</feature>
<dbReference type="GO" id="GO:0015833">
    <property type="term" value="P:peptide transport"/>
    <property type="evidence" value="ECO:0007669"/>
    <property type="project" value="TreeGrafter"/>
</dbReference>
<dbReference type="PANTHER" id="PTHR30290">
    <property type="entry name" value="PERIPLASMIC BINDING COMPONENT OF ABC TRANSPORTER"/>
    <property type="match status" value="1"/>
</dbReference>
<dbReference type="PANTHER" id="PTHR30290:SF10">
    <property type="entry name" value="PERIPLASMIC OLIGOPEPTIDE-BINDING PROTEIN-RELATED"/>
    <property type="match status" value="1"/>
</dbReference>
<reference evidence="6" key="1">
    <citation type="journal article" date="2014" name="Front. Microbiol.">
        <title>High frequency of phylogenetically diverse reductive dehalogenase-homologous genes in deep subseafloor sedimentary metagenomes.</title>
        <authorList>
            <person name="Kawai M."/>
            <person name="Futagami T."/>
            <person name="Toyoda A."/>
            <person name="Takaki Y."/>
            <person name="Nishi S."/>
            <person name="Hori S."/>
            <person name="Arai W."/>
            <person name="Tsubouchi T."/>
            <person name="Morono Y."/>
            <person name="Uchiyama I."/>
            <person name="Ito T."/>
            <person name="Fujiyama A."/>
            <person name="Inagaki F."/>
            <person name="Takami H."/>
        </authorList>
    </citation>
    <scope>NUCLEOTIDE SEQUENCE</scope>
    <source>
        <strain evidence="6">Expedition CK06-06</strain>
    </source>
</reference>
<dbReference type="GO" id="GO:0030313">
    <property type="term" value="C:cell envelope"/>
    <property type="evidence" value="ECO:0007669"/>
    <property type="project" value="UniProtKB-SubCell"/>
</dbReference>
<sequence length="295" mass="32807">DVVFHDGTPFNASCVKWNFDRVYEIIGSTNPLWNIHNLTLWVPIDPYRDYFTADWNYSTAPPGSYFPRIKKTTVIDEFTVQIQGGAREFSASDNILDDTIFSIISPTYYADFQHKPFWGHDNLTATGPYTLGEHSAEFGHLYRFDDYYRGPANVSEIIFTFFEDQATQENAILTGQADYLRIESGQSDFDALTSSKKINVIDLGLSGGQIVGIMNTQKVPLLVRKALSYAIDYLGLVNVGLAGLAVPGGGPVSLGSKYYNPALEHPYLNLEIARQVMIDSFPAETAALTNETTVV</sequence>
<comment type="caution">
    <text evidence="6">The sequence shown here is derived from an EMBL/GenBank/DDBJ whole genome shotgun (WGS) entry which is preliminary data.</text>
</comment>
<dbReference type="SUPFAM" id="SSF53850">
    <property type="entry name" value="Periplasmic binding protein-like II"/>
    <property type="match status" value="1"/>
</dbReference>
<gene>
    <name evidence="6" type="ORF">S01H4_33034</name>
</gene>